<dbReference type="Proteomes" id="UP000000323">
    <property type="component" value="Chromosome 2"/>
</dbReference>
<dbReference type="Pfam" id="PF00528">
    <property type="entry name" value="BPD_transp_1"/>
    <property type="match status" value="1"/>
</dbReference>
<dbReference type="PANTHER" id="PTHR43744">
    <property type="entry name" value="ABC TRANSPORTER PERMEASE PROTEIN MG189-RELATED-RELATED"/>
    <property type="match status" value="1"/>
</dbReference>
<name>D1CIG3_THET1</name>
<evidence type="ECO:0000256" key="4">
    <source>
        <dbReference type="ARBA" id="ARBA00022692"/>
    </source>
</evidence>
<feature type="transmembrane region" description="Helical" evidence="7">
    <location>
        <begin position="12"/>
        <end position="30"/>
    </location>
</feature>
<dbReference type="GO" id="GO:0005886">
    <property type="term" value="C:plasma membrane"/>
    <property type="evidence" value="ECO:0007669"/>
    <property type="project" value="UniProtKB-SubCell"/>
</dbReference>
<accession>D1CIG3</accession>
<feature type="transmembrane region" description="Helical" evidence="7">
    <location>
        <begin position="134"/>
        <end position="155"/>
    </location>
</feature>
<evidence type="ECO:0000256" key="3">
    <source>
        <dbReference type="ARBA" id="ARBA00022475"/>
    </source>
</evidence>
<reference evidence="10" key="1">
    <citation type="journal article" date="2010" name="Stand. Genomic Sci.">
        <title>Complete genome sequence of 'Thermobaculum terrenum' type strain (YNP1).</title>
        <authorList>
            <person name="Kiss H."/>
            <person name="Cleland D."/>
            <person name="Lapidus A."/>
            <person name="Lucas S."/>
            <person name="Glavina Del Rio T."/>
            <person name="Nolan M."/>
            <person name="Tice H."/>
            <person name="Han C."/>
            <person name="Goodwin L."/>
            <person name="Pitluck S."/>
            <person name="Liolios K."/>
            <person name="Ivanova N."/>
            <person name="Mavromatis K."/>
            <person name="Ovchinnikova G."/>
            <person name="Pati A."/>
            <person name="Chen A."/>
            <person name="Palaniappan K."/>
            <person name="Land M."/>
            <person name="Hauser L."/>
            <person name="Chang Y."/>
            <person name="Jeffries C."/>
            <person name="Lu M."/>
            <person name="Brettin T."/>
            <person name="Detter J."/>
            <person name="Goker M."/>
            <person name="Tindall B."/>
            <person name="Beck B."/>
            <person name="McDermott T."/>
            <person name="Woyke T."/>
            <person name="Bristow J."/>
            <person name="Eisen J."/>
            <person name="Markowitz V."/>
            <person name="Hugenholtz P."/>
            <person name="Kyrpides N."/>
            <person name="Klenk H."/>
            <person name="Cheng J."/>
        </authorList>
    </citation>
    <scope>NUCLEOTIDE SEQUENCE [LARGE SCALE GENOMIC DNA]</scope>
    <source>
        <strain evidence="10">ATCC BAA-798 / YNP1</strain>
    </source>
</reference>
<dbReference type="GO" id="GO:0055085">
    <property type="term" value="P:transmembrane transport"/>
    <property type="evidence" value="ECO:0007669"/>
    <property type="project" value="InterPro"/>
</dbReference>
<dbReference type="KEGG" id="ttr:Tter_2646"/>
<evidence type="ECO:0000256" key="6">
    <source>
        <dbReference type="ARBA" id="ARBA00023136"/>
    </source>
</evidence>
<keyword evidence="10" id="KW-1185">Reference proteome</keyword>
<organism evidence="9 10">
    <name type="scientific">Thermobaculum terrenum (strain ATCC BAA-798 / CCMEE 7001 / YNP1)</name>
    <dbReference type="NCBI Taxonomy" id="525904"/>
    <lineage>
        <taxon>Bacteria</taxon>
        <taxon>Bacillati</taxon>
        <taxon>Chloroflexota</taxon>
        <taxon>Chloroflexia</taxon>
        <taxon>Candidatus Thermobaculales</taxon>
        <taxon>Candidatus Thermobaculaceae</taxon>
        <taxon>Thermobaculum</taxon>
    </lineage>
</organism>
<feature type="domain" description="ABC transmembrane type-1" evidence="8">
    <location>
        <begin position="70"/>
        <end position="260"/>
    </location>
</feature>
<dbReference type="AlphaFoldDB" id="D1CIG3"/>
<dbReference type="PROSITE" id="PS50928">
    <property type="entry name" value="ABC_TM1"/>
    <property type="match status" value="1"/>
</dbReference>
<evidence type="ECO:0000256" key="2">
    <source>
        <dbReference type="ARBA" id="ARBA00022448"/>
    </source>
</evidence>
<dbReference type="RefSeq" id="WP_012876565.1">
    <property type="nucleotide sequence ID" value="NC_013526.1"/>
</dbReference>
<dbReference type="CDD" id="cd06261">
    <property type="entry name" value="TM_PBP2"/>
    <property type="match status" value="1"/>
</dbReference>
<evidence type="ECO:0000256" key="1">
    <source>
        <dbReference type="ARBA" id="ARBA00004651"/>
    </source>
</evidence>
<feature type="transmembrane region" description="Helical" evidence="7">
    <location>
        <begin position="105"/>
        <end position="128"/>
    </location>
</feature>
<dbReference type="HOGENOM" id="CLU_016047_1_1_0"/>
<feature type="transmembrane region" description="Helical" evidence="7">
    <location>
        <begin position="70"/>
        <end position="93"/>
    </location>
</feature>
<dbReference type="Gene3D" id="1.10.3720.10">
    <property type="entry name" value="MetI-like"/>
    <property type="match status" value="1"/>
</dbReference>
<keyword evidence="2 7" id="KW-0813">Transport</keyword>
<feature type="transmembrane region" description="Helical" evidence="7">
    <location>
        <begin position="239"/>
        <end position="259"/>
    </location>
</feature>
<evidence type="ECO:0000256" key="5">
    <source>
        <dbReference type="ARBA" id="ARBA00022989"/>
    </source>
</evidence>
<protein>
    <submittedName>
        <fullName evidence="9">Binding-protein-dependent transport systems inner membrane component</fullName>
    </submittedName>
</protein>
<dbReference type="SUPFAM" id="SSF161098">
    <property type="entry name" value="MetI-like"/>
    <property type="match status" value="1"/>
</dbReference>
<dbReference type="OrthoDB" id="9815445at2"/>
<dbReference type="STRING" id="525904.Tter_2646"/>
<evidence type="ECO:0000313" key="9">
    <source>
        <dbReference type="EMBL" id="ACZ43534.1"/>
    </source>
</evidence>
<comment type="similarity">
    <text evidence="7">Belongs to the binding-protein-dependent transport system permease family.</text>
</comment>
<dbReference type="InterPro" id="IPR000515">
    <property type="entry name" value="MetI-like"/>
</dbReference>
<evidence type="ECO:0000256" key="7">
    <source>
        <dbReference type="RuleBase" id="RU363032"/>
    </source>
</evidence>
<dbReference type="eggNOG" id="COG0395">
    <property type="taxonomic scope" value="Bacteria"/>
</dbReference>
<sequence length="275" mass="30722">MAKRYFTSSIIHILLLLGVVISIFPFYWLVVMSTNTTGDIFRYPPKLTFGDQLVTNVQHVFQSINFLDSFINTLIVSVVTTILLLVFDSLAGFTFAKFDFPGKNILFLILLATFMVPGQLSTVPMFAIMATLGWVGSLKALIIPGAANAFGIFWIRQYAQEAVHDELLEAGRLDGCGHFRLWWHVGLPALRPALAFLGIFSFIYTWNDYFWPLVVLINPEHITLQVALSQLNGIYNTDYSMVMAGTLLATLPLIVIFLLGSQQFISDLTAGAVRE</sequence>
<dbReference type="PANTHER" id="PTHR43744:SF12">
    <property type="entry name" value="ABC TRANSPORTER PERMEASE PROTEIN MG189-RELATED"/>
    <property type="match status" value="1"/>
</dbReference>
<dbReference type="EMBL" id="CP001826">
    <property type="protein sequence ID" value="ACZ43534.1"/>
    <property type="molecule type" value="Genomic_DNA"/>
</dbReference>
<gene>
    <name evidence="9" type="ordered locus">Tter_2646</name>
</gene>
<keyword evidence="6 7" id="KW-0472">Membrane</keyword>
<evidence type="ECO:0000313" key="10">
    <source>
        <dbReference type="Proteomes" id="UP000000323"/>
    </source>
</evidence>
<keyword evidence="3" id="KW-1003">Cell membrane</keyword>
<dbReference type="InterPro" id="IPR035906">
    <property type="entry name" value="MetI-like_sf"/>
</dbReference>
<proteinExistence type="inferred from homology"/>
<comment type="subcellular location">
    <subcellularLocation>
        <location evidence="1 7">Cell membrane</location>
        <topology evidence="1 7">Multi-pass membrane protein</topology>
    </subcellularLocation>
</comment>
<keyword evidence="4 7" id="KW-0812">Transmembrane</keyword>
<evidence type="ECO:0000259" key="8">
    <source>
        <dbReference type="PROSITE" id="PS50928"/>
    </source>
</evidence>
<keyword evidence="5 7" id="KW-1133">Transmembrane helix</keyword>
<feature type="transmembrane region" description="Helical" evidence="7">
    <location>
        <begin position="181"/>
        <end position="206"/>
    </location>
</feature>